<protein>
    <recommendedName>
        <fullName evidence="2">DDE-1 domain-containing protein</fullName>
    </recommendedName>
</protein>
<gene>
    <name evidence="3" type="ORF">PHAECO_LOCUS9726</name>
</gene>
<dbReference type="OrthoDB" id="6783154at2759"/>
<dbReference type="EMBL" id="OU896711">
    <property type="protein sequence ID" value="CAG9822250.1"/>
    <property type="molecule type" value="Genomic_DNA"/>
</dbReference>
<evidence type="ECO:0000259" key="2">
    <source>
        <dbReference type="Pfam" id="PF03184"/>
    </source>
</evidence>
<organism evidence="3 4">
    <name type="scientific">Phaedon cochleariae</name>
    <name type="common">Mustard beetle</name>
    <dbReference type="NCBI Taxonomy" id="80249"/>
    <lineage>
        <taxon>Eukaryota</taxon>
        <taxon>Metazoa</taxon>
        <taxon>Ecdysozoa</taxon>
        <taxon>Arthropoda</taxon>
        <taxon>Hexapoda</taxon>
        <taxon>Insecta</taxon>
        <taxon>Pterygota</taxon>
        <taxon>Neoptera</taxon>
        <taxon>Endopterygota</taxon>
        <taxon>Coleoptera</taxon>
        <taxon>Polyphaga</taxon>
        <taxon>Cucujiformia</taxon>
        <taxon>Chrysomeloidea</taxon>
        <taxon>Chrysomelidae</taxon>
        <taxon>Chrysomelinae</taxon>
        <taxon>Chrysomelini</taxon>
        <taxon>Phaedon</taxon>
    </lineage>
</organism>
<feature type="domain" description="DDE-1" evidence="2">
    <location>
        <begin position="3"/>
        <end position="76"/>
    </location>
</feature>
<reference evidence="3" key="2">
    <citation type="submission" date="2022-10" db="EMBL/GenBank/DDBJ databases">
        <authorList>
            <consortium name="ENA_rothamsted_submissions"/>
            <consortium name="culmorum"/>
            <person name="King R."/>
        </authorList>
    </citation>
    <scope>NUCLEOTIDE SEQUENCE</scope>
</reference>
<keyword evidence="4" id="KW-1185">Reference proteome</keyword>
<dbReference type="GO" id="GO:0003676">
    <property type="term" value="F:nucleic acid binding"/>
    <property type="evidence" value="ECO:0007669"/>
    <property type="project" value="InterPro"/>
</dbReference>
<feature type="region of interest" description="Disordered" evidence="1">
    <location>
        <begin position="108"/>
        <end position="128"/>
    </location>
</feature>
<feature type="compositionally biased region" description="Polar residues" evidence="1">
    <location>
        <begin position="113"/>
        <end position="125"/>
    </location>
</feature>
<dbReference type="AlphaFoldDB" id="A0A9N9SJR2"/>
<dbReference type="Pfam" id="PF03184">
    <property type="entry name" value="DDE_1"/>
    <property type="match status" value="1"/>
</dbReference>
<evidence type="ECO:0000313" key="4">
    <source>
        <dbReference type="Proteomes" id="UP001153737"/>
    </source>
</evidence>
<evidence type="ECO:0000313" key="3">
    <source>
        <dbReference type="EMBL" id="CAG9822250.1"/>
    </source>
</evidence>
<reference evidence="3" key="1">
    <citation type="submission" date="2022-01" db="EMBL/GenBank/DDBJ databases">
        <authorList>
            <person name="King R."/>
        </authorList>
    </citation>
    <scope>NUCLEOTIDE SEQUENCE</scope>
</reference>
<name>A0A9N9SJR2_PHACE</name>
<accession>A0A9N9SJR2</accession>
<evidence type="ECO:0000256" key="1">
    <source>
        <dbReference type="SAM" id="MobiDB-lite"/>
    </source>
</evidence>
<sequence length="372" mass="42422">MAKKEQVEIIKLPPHSSHLLQPLDLSVFKPLKTYWDQALVKWQRQHIGKKLPKSEFSKIVGKLWLETKIETICNGFKKGGIYPFNDKIIPNEKYDPILLQKWQSLNLPEHADNGSNQQDQTLPDPTTSISISSASAQVLPQYTACTSSDVHQARSEPTVGTNSEKVRFEELLISTIKQSQSEAPKKKRKVATGAEVVTGEEVLQRMKEEEMAKSTVKKVKKNKRIRKEPSIDDMISEESDAELSLHDSEDDVNESLLTMVGREQDDEADMDEFNTDAIDMVILSWVLVKFPTKKTIRHFVGQIIEMVENEPVVKFARKINKVKLTRKTVFVFPDIEDSSLISEENIIRVLPTPLYGRRGEIEFPVDFSNYNV</sequence>
<dbReference type="Proteomes" id="UP001153737">
    <property type="component" value="Chromosome 5"/>
</dbReference>
<proteinExistence type="predicted"/>
<dbReference type="InterPro" id="IPR004875">
    <property type="entry name" value="DDE_SF_endonuclease_dom"/>
</dbReference>